<evidence type="ECO:0000313" key="4">
    <source>
        <dbReference type="Proteomes" id="UP000253426"/>
    </source>
</evidence>
<dbReference type="Proteomes" id="UP000253426">
    <property type="component" value="Unassembled WGS sequence"/>
</dbReference>
<feature type="signal peptide" evidence="2">
    <location>
        <begin position="1"/>
        <end position="24"/>
    </location>
</feature>
<protein>
    <recommendedName>
        <fullName evidence="5">Lipoprotein</fullName>
    </recommendedName>
</protein>
<keyword evidence="4" id="KW-1185">Reference proteome</keyword>
<dbReference type="PROSITE" id="PS51257">
    <property type="entry name" value="PROKAR_LIPOPROTEIN"/>
    <property type="match status" value="1"/>
</dbReference>
<dbReference type="RefSeq" id="WP_113957951.1">
    <property type="nucleotide sequence ID" value="NZ_QNRR01000002.1"/>
</dbReference>
<reference evidence="3 4" key="1">
    <citation type="submission" date="2018-06" db="EMBL/GenBank/DDBJ databases">
        <title>Genomic Encyclopedia of Type Strains, Phase IV (KMG-IV): sequencing the most valuable type-strain genomes for metagenomic binning, comparative biology and taxonomic classification.</title>
        <authorList>
            <person name="Goeker M."/>
        </authorList>
    </citation>
    <scope>NUCLEOTIDE SEQUENCE [LARGE SCALE GENOMIC DNA]</scope>
    <source>
        <strain evidence="3 4">DSM 25532</strain>
    </source>
</reference>
<gene>
    <name evidence="3" type="ORF">DES53_102830</name>
</gene>
<dbReference type="EMBL" id="QNRR01000002">
    <property type="protein sequence ID" value="RBP46439.1"/>
    <property type="molecule type" value="Genomic_DNA"/>
</dbReference>
<comment type="caution">
    <text evidence="3">The sequence shown here is derived from an EMBL/GenBank/DDBJ whole genome shotgun (WGS) entry which is preliminary data.</text>
</comment>
<proteinExistence type="predicted"/>
<sequence length="131" mass="14625">MQQPALRLALLTFATILVSGCAEQFATHLVQTNWGTPVQMPHRRPSSHQAGTESSGEQVAGSYWSEKQKRKQTGAAWHFAKVKPFCLASAPAVTPERDEALAPACVYELLRNRIDDRRVVRTSDYCRERVG</sequence>
<accession>A0A366HT58</accession>
<evidence type="ECO:0008006" key="5">
    <source>
        <dbReference type="Google" id="ProtNLM"/>
    </source>
</evidence>
<evidence type="ECO:0000313" key="3">
    <source>
        <dbReference type="EMBL" id="RBP46439.1"/>
    </source>
</evidence>
<feature type="region of interest" description="Disordered" evidence="1">
    <location>
        <begin position="36"/>
        <end position="67"/>
    </location>
</feature>
<feature type="chain" id="PRO_5016776337" description="Lipoprotein" evidence="2">
    <location>
        <begin position="25"/>
        <end position="131"/>
    </location>
</feature>
<keyword evidence="2" id="KW-0732">Signal</keyword>
<evidence type="ECO:0000256" key="2">
    <source>
        <dbReference type="SAM" id="SignalP"/>
    </source>
</evidence>
<name>A0A366HT58_9BACT</name>
<feature type="compositionally biased region" description="Polar residues" evidence="1">
    <location>
        <begin position="47"/>
        <end position="57"/>
    </location>
</feature>
<dbReference type="AlphaFoldDB" id="A0A366HT58"/>
<organism evidence="3 4">
    <name type="scientific">Roseimicrobium gellanilyticum</name>
    <dbReference type="NCBI Taxonomy" id="748857"/>
    <lineage>
        <taxon>Bacteria</taxon>
        <taxon>Pseudomonadati</taxon>
        <taxon>Verrucomicrobiota</taxon>
        <taxon>Verrucomicrobiia</taxon>
        <taxon>Verrucomicrobiales</taxon>
        <taxon>Verrucomicrobiaceae</taxon>
        <taxon>Roseimicrobium</taxon>
    </lineage>
</organism>
<evidence type="ECO:0000256" key="1">
    <source>
        <dbReference type="SAM" id="MobiDB-lite"/>
    </source>
</evidence>